<dbReference type="Proteomes" id="UP000250235">
    <property type="component" value="Unassembled WGS sequence"/>
</dbReference>
<evidence type="ECO:0000313" key="3">
    <source>
        <dbReference type="EMBL" id="KZV21300.1"/>
    </source>
</evidence>
<evidence type="ECO:0000256" key="2">
    <source>
        <dbReference type="SAM" id="SignalP"/>
    </source>
</evidence>
<dbReference type="EMBL" id="KV014907">
    <property type="protein sequence ID" value="KZV21300.1"/>
    <property type="molecule type" value="Genomic_DNA"/>
</dbReference>
<name>A0A2Z7AJH9_9LAMI</name>
<keyword evidence="2" id="KW-0732">Signal</keyword>
<organism evidence="3 4">
    <name type="scientific">Dorcoceras hygrometricum</name>
    <dbReference type="NCBI Taxonomy" id="472368"/>
    <lineage>
        <taxon>Eukaryota</taxon>
        <taxon>Viridiplantae</taxon>
        <taxon>Streptophyta</taxon>
        <taxon>Embryophyta</taxon>
        <taxon>Tracheophyta</taxon>
        <taxon>Spermatophyta</taxon>
        <taxon>Magnoliopsida</taxon>
        <taxon>eudicotyledons</taxon>
        <taxon>Gunneridae</taxon>
        <taxon>Pentapetalae</taxon>
        <taxon>asterids</taxon>
        <taxon>lamiids</taxon>
        <taxon>Lamiales</taxon>
        <taxon>Gesneriaceae</taxon>
        <taxon>Didymocarpoideae</taxon>
        <taxon>Trichosporeae</taxon>
        <taxon>Loxocarpinae</taxon>
        <taxon>Dorcoceras</taxon>
    </lineage>
</organism>
<reference evidence="3 4" key="1">
    <citation type="journal article" date="2015" name="Proc. Natl. Acad. Sci. U.S.A.">
        <title>The resurrection genome of Boea hygrometrica: A blueprint for survival of dehydration.</title>
        <authorList>
            <person name="Xiao L."/>
            <person name="Yang G."/>
            <person name="Zhang L."/>
            <person name="Yang X."/>
            <person name="Zhao S."/>
            <person name="Ji Z."/>
            <person name="Zhou Q."/>
            <person name="Hu M."/>
            <person name="Wang Y."/>
            <person name="Chen M."/>
            <person name="Xu Y."/>
            <person name="Jin H."/>
            <person name="Xiao X."/>
            <person name="Hu G."/>
            <person name="Bao F."/>
            <person name="Hu Y."/>
            <person name="Wan P."/>
            <person name="Li L."/>
            <person name="Deng X."/>
            <person name="Kuang T."/>
            <person name="Xiang C."/>
            <person name="Zhu J.K."/>
            <person name="Oliver M.J."/>
            <person name="He Y."/>
        </authorList>
    </citation>
    <scope>NUCLEOTIDE SEQUENCE [LARGE SCALE GENOMIC DNA]</scope>
    <source>
        <strain evidence="4">cv. XS01</strain>
    </source>
</reference>
<proteinExistence type="predicted"/>
<accession>A0A2Z7AJH9</accession>
<evidence type="ECO:0000256" key="1">
    <source>
        <dbReference type="SAM" id="MobiDB-lite"/>
    </source>
</evidence>
<dbReference type="AlphaFoldDB" id="A0A2Z7AJH9"/>
<feature type="chain" id="PRO_5016443823" evidence="2">
    <location>
        <begin position="26"/>
        <end position="105"/>
    </location>
</feature>
<feature type="signal peptide" evidence="2">
    <location>
        <begin position="1"/>
        <end position="25"/>
    </location>
</feature>
<evidence type="ECO:0000313" key="4">
    <source>
        <dbReference type="Proteomes" id="UP000250235"/>
    </source>
</evidence>
<sequence length="105" mass="12456">MCNNMATYYLIFVLGVLVFITPSDAEIFNPMENDQNHPSYDTMIESKNIDRQQQLWEQCTGYDRTSRRRRPRMPFRMPPPPPPPEFLPPLGLRHRRGYNNDNVML</sequence>
<feature type="region of interest" description="Disordered" evidence="1">
    <location>
        <begin position="67"/>
        <end position="94"/>
    </location>
</feature>
<feature type="compositionally biased region" description="Pro residues" evidence="1">
    <location>
        <begin position="76"/>
        <end position="87"/>
    </location>
</feature>
<keyword evidence="4" id="KW-1185">Reference proteome</keyword>
<protein>
    <submittedName>
        <fullName evidence="3">Uncharacterized protein</fullName>
    </submittedName>
</protein>
<gene>
    <name evidence="3" type="ORF">F511_17592</name>
</gene>